<dbReference type="GeneID" id="115735594"/>
<feature type="compositionally biased region" description="Low complexity" evidence="3">
    <location>
        <begin position="38"/>
        <end position="56"/>
    </location>
</feature>
<dbReference type="RefSeq" id="XP_030522776.1">
    <property type="nucleotide sequence ID" value="XM_030666916.2"/>
</dbReference>
<dbReference type="InterPro" id="IPR033443">
    <property type="entry name" value="PROP1-like_PPR_dom"/>
</dbReference>
<name>A0A8B8NJV5_9MYRT</name>
<dbReference type="Pfam" id="PF17177">
    <property type="entry name" value="PPR_long"/>
    <property type="match status" value="1"/>
</dbReference>
<feature type="repeat" description="PPR" evidence="2">
    <location>
        <begin position="530"/>
        <end position="564"/>
    </location>
</feature>
<feature type="domain" description="PROP1-like PPR" evidence="4">
    <location>
        <begin position="426"/>
        <end position="587"/>
    </location>
</feature>
<keyword evidence="1" id="KW-0677">Repeat</keyword>
<accession>A0A8B8NJV5</accession>
<evidence type="ECO:0000313" key="6">
    <source>
        <dbReference type="RefSeq" id="XP_030522776.1"/>
    </source>
</evidence>
<dbReference type="PANTHER" id="PTHR47262:SF1">
    <property type="entry name" value="OS02G0132600 PROTEIN"/>
    <property type="match status" value="1"/>
</dbReference>
<feature type="repeat" description="PPR" evidence="2">
    <location>
        <begin position="495"/>
        <end position="529"/>
    </location>
</feature>
<gene>
    <name evidence="6" type="primary">LOC115735594</name>
</gene>
<organism evidence="5 6">
    <name type="scientific">Rhodamnia argentea</name>
    <dbReference type="NCBI Taxonomy" id="178133"/>
    <lineage>
        <taxon>Eukaryota</taxon>
        <taxon>Viridiplantae</taxon>
        <taxon>Streptophyta</taxon>
        <taxon>Embryophyta</taxon>
        <taxon>Tracheophyta</taxon>
        <taxon>Spermatophyta</taxon>
        <taxon>Magnoliopsida</taxon>
        <taxon>eudicotyledons</taxon>
        <taxon>Gunneridae</taxon>
        <taxon>Pentapetalae</taxon>
        <taxon>rosids</taxon>
        <taxon>malvids</taxon>
        <taxon>Myrtales</taxon>
        <taxon>Myrtaceae</taxon>
        <taxon>Myrtoideae</taxon>
        <taxon>Myrteae</taxon>
        <taxon>Australasian group</taxon>
        <taxon>Rhodamnia</taxon>
    </lineage>
</organism>
<reference evidence="5" key="1">
    <citation type="submission" date="2025-05" db="UniProtKB">
        <authorList>
            <consortium name="RefSeq"/>
        </authorList>
    </citation>
    <scope>NUCLEOTIDE SEQUENCE [LARGE SCALE GENOMIC DNA]</scope>
</reference>
<dbReference type="InterPro" id="IPR002885">
    <property type="entry name" value="PPR_rpt"/>
</dbReference>
<dbReference type="Proteomes" id="UP000827889">
    <property type="component" value="Chromosome 2"/>
</dbReference>
<evidence type="ECO:0000259" key="4">
    <source>
        <dbReference type="Pfam" id="PF17177"/>
    </source>
</evidence>
<dbReference type="OrthoDB" id="767661at2759"/>
<dbReference type="PANTHER" id="PTHR47262">
    <property type="entry name" value="OS02G0132600 PROTEIN"/>
    <property type="match status" value="1"/>
</dbReference>
<feature type="region of interest" description="Disordered" evidence="3">
    <location>
        <begin position="863"/>
        <end position="882"/>
    </location>
</feature>
<reference evidence="6" key="2">
    <citation type="submission" date="2025-08" db="UniProtKB">
        <authorList>
            <consortium name="RefSeq"/>
        </authorList>
    </citation>
    <scope>IDENTIFICATION</scope>
    <source>
        <tissue evidence="6">Leaf</tissue>
    </source>
</reference>
<dbReference type="KEGG" id="rarg:115735594"/>
<evidence type="ECO:0000256" key="2">
    <source>
        <dbReference type="PROSITE-ProRule" id="PRU00708"/>
    </source>
</evidence>
<evidence type="ECO:0000256" key="1">
    <source>
        <dbReference type="ARBA" id="ARBA00022737"/>
    </source>
</evidence>
<protein>
    <submittedName>
        <fullName evidence="6">Pentatricopeptide repeat-containing protein At4g04790, mitochondrial-like</fullName>
    </submittedName>
</protein>
<feature type="region of interest" description="Disordered" evidence="3">
    <location>
        <begin position="38"/>
        <end position="87"/>
    </location>
</feature>
<dbReference type="AlphaFoldDB" id="A0A8B8NJV5"/>
<dbReference type="Pfam" id="PF01535">
    <property type="entry name" value="PPR"/>
    <property type="match status" value="1"/>
</dbReference>
<dbReference type="PROSITE" id="PS51375">
    <property type="entry name" value="PPR"/>
    <property type="match status" value="2"/>
</dbReference>
<proteinExistence type="predicted"/>
<keyword evidence="5" id="KW-1185">Reference proteome</keyword>
<evidence type="ECO:0000256" key="3">
    <source>
        <dbReference type="SAM" id="MobiDB-lite"/>
    </source>
</evidence>
<evidence type="ECO:0000313" key="5">
    <source>
        <dbReference type="Proteomes" id="UP000827889"/>
    </source>
</evidence>
<dbReference type="NCBIfam" id="TIGR00756">
    <property type="entry name" value="PPR"/>
    <property type="match status" value="1"/>
</dbReference>
<dbReference type="InterPro" id="IPR011990">
    <property type="entry name" value="TPR-like_helical_dom_sf"/>
</dbReference>
<sequence>MSSSSSLKLSALFRSAVKSANKVAASAKDASLKDVLSSIDDSLSSSSPSTSSTITDTLRRLSESPAARHSLSDRFTPKLTRSKSVSRTEVDAAEPFDALPGKQLSNEMSNEIKHVLRSDSSIDSPDSEDCNLKSLEVVLSKPLFADMSRTKALFHKEALRERKQRWIFKNTLVRRYDRLVKMCAQVLGTEATLQVFGKLGHETGVKEYNSLIAICIEKARGSDEEEVALQEIHKAFRLFKSMREQGFPIEEDTYGPFLMYLIDMEMVEEFHFFGRLIKDDNPSSISRVGYYEMLLYVRTDQEEKIRELFNHVTGHDGEDKYDLAGNYLLALCGSDREELLHFLEVLDIRNISSLECLTSIFTSLGKLKKDFLAEQFLLALKDHHDRAEHVTKFIFDYVAYMPNLSVEDVITKFHSLHEKLKVKPSSTSYQGLIDYCCASLKVHAALDIVEEMCAAGFTLSIGVVHSILRASDENHDFNLVHRIYSMMHCHNLSPNTDTFRSMINLSVRMRDFDSAYNMLEDAQKMNLAPTASMYNAIMGGYYRERDPHSALMVLKQMEKAHVRPDSQTYSYLICNCNTEEDINKYYMEFKRSGLPVTKYICMALISAYAACGQFEKAKKVLKEEGVLVTGSNELRSILVSSLASNGQICDALEMYEKFKQDGYSLEPKAVISLIEHLQSDGQLSRLLKLVEELTDRQFWFDGCYRVLLYSVRFNHLSAAVDLLKQLKDFISNDEVAMEAVFDEVFFGVAEETTRLQMGLDLLQVIKNDLGLAPSRKVLDVLLSACVSAKDLDKSLLIWKEYQAADLPYNILSFLRMYQALLASGDLKSAGIMLRKMPKDDPHVRLIIRESHGAYAKMASVKKREKNRTTKVAKHIKSRKGKK</sequence>
<dbReference type="Gene3D" id="1.25.40.10">
    <property type="entry name" value="Tetratricopeptide repeat domain"/>
    <property type="match status" value="3"/>
</dbReference>